<keyword evidence="1" id="KW-0732">Signal</keyword>
<dbReference type="RefSeq" id="WP_105357392.1">
    <property type="nucleotide sequence ID" value="NZ_PUIA01000069.1"/>
</dbReference>
<evidence type="ECO:0000313" key="2">
    <source>
        <dbReference type="EMBL" id="PQO25895.1"/>
    </source>
</evidence>
<sequence length="157" mass="16908">MRKVILVLLAAAMTAGLISTREAMADGNIIVHSTSSVGFGNNCGLGYGNRWSWGPYSLNRSLGYLPMPPYYAMHPPVYYSHNVAVPYGISPYPISSYSPSVTYVAERTIPEPQVVVNPYVDQDVASSEVPAEPAMKIVDAEGEAVSVLSPKVVTNEL</sequence>
<reference evidence="2 3" key="1">
    <citation type="submission" date="2018-02" db="EMBL/GenBank/DDBJ databases">
        <title>Comparative genomes isolates from brazilian mangrove.</title>
        <authorList>
            <person name="Araujo J.E."/>
            <person name="Taketani R.G."/>
            <person name="Silva M.C.P."/>
            <person name="Loureco M.V."/>
            <person name="Andreote F.D."/>
        </authorList>
    </citation>
    <scope>NUCLEOTIDE SEQUENCE [LARGE SCALE GENOMIC DNA]</scope>
    <source>
        <strain evidence="2 3">HEX-2 MGV</strain>
    </source>
</reference>
<protein>
    <submittedName>
        <fullName evidence="2">Uncharacterized protein</fullName>
    </submittedName>
</protein>
<dbReference type="EMBL" id="PUIA01000069">
    <property type="protein sequence ID" value="PQO25895.1"/>
    <property type="molecule type" value="Genomic_DNA"/>
</dbReference>
<evidence type="ECO:0000256" key="1">
    <source>
        <dbReference type="SAM" id="SignalP"/>
    </source>
</evidence>
<comment type="caution">
    <text evidence="2">The sequence shown here is derived from an EMBL/GenBank/DDBJ whole genome shotgun (WGS) entry which is preliminary data.</text>
</comment>
<feature type="chain" id="PRO_5015522015" evidence="1">
    <location>
        <begin position="26"/>
        <end position="157"/>
    </location>
</feature>
<accession>A0A2S8F153</accession>
<evidence type="ECO:0000313" key="3">
    <source>
        <dbReference type="Proteomes" id="UP000240009"/>
    </source>
</evidence>
<dbReference type="OrthoDB" id="267431at2"/>
<name>A0A2S8F153_9BACT</name>
<gene>
    <name evidence="2" type="ORF">C5Y96_20790</name>
</gene>
<feature type="signal peptide" evidence="1">
    <location>
        <begin position="1"/>
        <end position="25"/>
    </location>
</feature>
<dbReference type="Proteomes" id="UP000240009">
    <property type="component" value="Unassembled WGS sequence"/>
</dbReference>
<proteinExistence type="predicted"/>
<organism evidence="2 3">
    <name type="scientific">Blastopirellula marina</name>
    <dbReference type="NCBI Taxonomy" id="124"/>
    <lineage>
        <taxon>Bacteria</taxon>
        <taxon>Pseudomonadati</taxon>
        <taxon>Planctomycetota</taxon>
        <taxon>Planctomycetia</taxon>
        <taxon>Pirellulales</taxon>
        <taxon>Pirellulaceae</taxon>
        <taxon>Blastopirellula</taxon>
    </lineage>
</organism>
<dbReference type="AlphaFoldDB" id="A0A2S8F153"/>